<keyword evidence="4" id="KW-0997">Cell inner membrane</keyword>
<dbReference type="InterPro" id="IPR005219">
    <property type="entry name" value="PqiA-like_proteobact"/>
</dbReference>
<feature type="transmembrane region" description="Helical" evidence="8">
    <location>
        <begin position="140"/>
        <end position="162"/>
    </location>
</feature>
<proteinExistence type="inferred from homology"/>
<feature type="transmembrane region" description="Helical" evidence="8">
    <location>
        <begin position="386"/>
        <end position="405"/>
    </location>
</feature>
<feature type="transmembrane region" description="Helical" evidence="8">
    <location>
        <begin position="308"/>
        <end position="331"/>
    </location>
</feature>
<dbReference type="InterPro" id="IPR051800">
    <property type="entry name" value="PqiA-PqiB_transport"/>
</dbReference>
<dbReference type="GO" id="GO:0005886">
    <property type="term" value="C:plasma membrane"/>
    <property type="evidence" value="ECO:0007669"/>
    <property type="project" value="UniProtKB-SubCell"/>
</dbReference>
<evidence type="ECO:0000256" key="7">
    <source>
        <dbReference type="ARBA" id="ARBA00023136"/>
    </source>
</evidence>
<evidence type="ECO:0000313" key="9">
    <source>
        <dbReference type="EMBL" id="SMQ62915.1"/>
    </source>
</evidence>
<dbReference type="PANTHER" id="PTHR30462">
    <property type="entry name" value="INTERMEMBRANE TRANSPORT PROTEIN PQIB-RELATED"/>
    <property type="match status" value="1"/>
</dbReference>
<comment type="similarity">
    <text evidence="2">Belongs to the PqiA family.</text>
</comment>
<feature type="transmembrane region" description="Helical" evidence="8">
    <location>
        <begin position="352"/>
        <end position="374"/>
    </location>
</feature>
<dbReference type="NCBIfam" id="TIGR00155">
    <property type="entry name" value="pqiA_fam"/>
    <property type="match status" value="1"/>
</dbReference>
<evidence type="ECO:0000256" key="6">
    <source>
        <dbReference type="ARBA" id="ARBA00022989"/>
    </source>
</evidence>
<feature type="transmembrane region" description="Helical" evidence="8">
    <location>
        <begin position="97"/>
        <end position="128"/>
    </location>
</feature>
<feature type="transmembrane region" description="Helical" evidence="8">
    <location>
        <begin position="174"/>
        <end position="193"/>
    </location>
</feature>
<reference evidence="10" key="1">
    <citation type="submission" date="2017-04" db="EMBL/GenBank/DDBJ databases">
        <authorList>
            <person name="Varghese N."/>
            <person name="Submissions S."/>
        </authorList>
    </citation>
    <scope>NUCLEOTIDE SEQUENCE [LARGE SCALE GENOMIC DNA]</scope>
</reference>
<dbReference type="InterPro" id="IPR007498">
    <property type="entry name" value="PqiA-like"/>
</dbReference>
<evidence type="ECO:0000256" key="1">
    <source>
        <dbReference type="ARBA" id="ARBA00004429"/>
    </source>
</evidence>
<feature type="transmembrane region" description="Helical" evidence="8">
    <location>
        <begin position="51"/>
        <end position="68"/>
    </location>
</feature>
<dbReference type="AlphaFoldDB" id="A0A1Y6EJV8"/>
<evidence type="ECO:0000313" key="10">
    <source>
        <dbReference type="Proteomes" id="UP000194450"/>
    </source>
</evidence>
<accession>A0A1Y6EJV8</accession>
<keyword evidence="7 8" id="KW-0472">Membrane</keyword>
<dbReference type="RefSeq" id="WP_086433932.1">
    <property type="nucleotide sequence ID" value="NZ_FXWH01000001.1"/>
</dbReference>
<evidence type="ECO:0000256" key="2">
    <source>
        <dbReference type="ARBA" id="ARBA00007555"/>
    </source>
</evidence>
<keyword evidence="6 8" id="KW-1133">Transmembrane helix</keyword>
<dbReference type="PANTHER" id="PTHR30462:SF3">
    <property type="entry name" value="INTERMEMBRANE TRANSPORT PROTEIN PQIA"/>
    <property type="match status" value="1"/>
</dbReference>
<gene>
    <name evidence="9" type="ORF">SAMN06297229_0779</name>
</gene>
<dbReference type="Pfam" id="PF04403">
    <property type="entry name" value="PqiA"/>
    <property type="match status" value="2"/>
</dbReference>
<keyword evidence="10" id="KW-1185">Reference proteome</keyword>
<keyword evidence="3" id="KW-1003">Cell membrane</keyword>
<name>A0A1Y6EJV8_9GAMM</name>
<dbReference type="OrthoDB" id="9800207at2"/>
<dbReference type="EMBL" id="FXWH01000001">
    <property type="protein sequence ID" value="SMQ62915.1"/>
    <property type="molecule type" value="Genomic_DNA"/>
</dbReference>
<keyword evidence="5 8" id="KW-0812">Transmembrane</keyword>
<protein>
    <submittedName>
        <fullName evidence="9">Paraquat-inducible protein A</fullName>
    </submittedName>
</protein>
<organism evidence="9 10">
    <name type="scientific">Pseudidiomarina planktonica</name>
    <dbReference type="NCBI Taxonomy" id="1323738"/>
    <lineage>
        <taxon>Bacteria</taxon>
        <taxon>Pseudomonadati</taxon>
        <taxon>Pseudomonadota</taxon>
        <taxon>Gammaproteobacteria</taxon>
        <taxon>Alteromonadales</taxon>
        <taxon>Idiomarinaceae</taxon>
        <taxon>Pseudidiomarina</taxon>
    </lineage>
</organism>
<evidence type="ECO:0000256" key="4">
    <source>
        <dbReference type="ARBA" id="ARBA00022519"/>
    </source>
</evidence>
<evidence type="ECO:0000256" key="5">
    <source>
        <dbReference type="ARBA" id="ARBA00022692"/>
    </source>
</evidence>
<evidence type="ECO:0000256" key="3">
    <source>
        <dbReference type="ARBA" id="ARBA00022475"/>
    </source>
</evidence>
<evidence type="ECO:0000256" key="8">
    <source>
        <dbReference type="SAM" id="Phobius"/>
    </source>
</evidence>
<comment type="subcellular location">
    <subcellularLocation>
        <location evidence="1">Cell inner membrane</location>
        <topology evidence="1">Multi-pass membrane protein</topology>
    </subcellularLocation>
</comment>
<dbReference type="Proteomes" id="UP000194450">
    <property type="component" value="Unassembled WGS sequence"/>
</dbReference>
<sequence>MTQFHSIRRMRICSECDLVVALPPLPAGTQASCPRCQHTLARRQRQPVQRVTAWALAALMMLAVALYFDFVSFSTRGIGETISLTDTVLAMLGRGEAWLAIVLTLTMVVLPGCYLIGLIYLHLTVVLGGKWPAQQLMLKWVSLVQPWLMADVFLIGALVSLVKVSSLAEIEFEVGFWAYGAFALLVIHTGRCIDRDWLWFALVGESSPKPQKVTIGASAAPQNLIGCTLCDAVNHSDHSGHCRRCGSPLFIWYKYAQTRTLALLTGAIILYIPAMLLPIMTTVDLSGAMPSTIVGGVIELWQIGSQPVAVIIFCASIVIPIAKIIALLWLVQRSNNARLSHDKSSPMLLYRVTDVIGRWSMIDVFVVAILVALIQAGALMSVYPGPAAAAFAGVVILTMLAAFSFDTRQLWWSKELRKDE</sequence>
<feature type="transmembrane region" description="Helical" evidence="8">
    <location>
        <begin position="261"/>
        <end position="280"/>
    </location>
</feature>